<sequence length="95" mass="10478">ELPPLSAIYELSIPANMSSPTPSTITATDISTATTPMIAFARRNTGRAATVRGQTTAARKQIASMQIRDDDDDNDDDDDDEQFKKLFSRRKTKKS</sequence>
<name>A0A821EYB3_9BILA</name>
<dbReference type="EMBL" id="CAJOBG010084357">
    <property type="protein sequence ID" value="CAF4643079.1"/>
    <property type="molecule type" value="Genomic_DNA"/>
</dbReference>
<feature type="non-terminal residue" evidence="2">
    <location>
        <position position="95"/>
    </location>
</feature>
<evidence type="ECO:0000313" key="3">
    <source>
        <dbReference type="Proteomes" id="UP000663866"/>
    </source>
</evidence>
<gene>
    <name evidence="2" type="ORF">OVN521_LOCUS46585</name>
</gene>
<dbReference type="Proteomes" id="UP000663866">
    <property type="component" value="Unassembled WGS sequence"/>
</dbReference>
<feature type="compositionally biased region" description="Acidic residues" evidence="1">
    <location>
        <begin position="69"/>
        <end position="81"/>
    </location>
</feature>
<organism evidence="2 3">
    <name type="scientific">Rotaria magnacalcarata</name>
    <dbReference type="NCBI Taxonomy" id="392030"/>
    <lineage>
        <taxon>Eukaryota</taxon>
        <taxon>Metazoa</taxon>
        <taxon>Spiralia</taxon>
        <taxon>Gnathifera</taxon>
        <taxon>Rotifera</taxon>
        <taxon>Eurotatoria</taxon>
        <taxon>Bdelloidea</taxon>
        <taxon>Philodinida</taxon>
        <taxon>Philodinidae</taxon>
        <taxon>Rotaria</taxon>
    </lineage>
</organism>
<keyword evidence="3" id="KW-1185">Reference proteome</keyword>
<accession>A0A821EYB3</accession>
<proteinExistence type="predicted"/>
<evidence type="ECO:0000313" key="2">
    <source>
        <dbReference type="EMBL" id="CAF4643079.1"/>
    </source>
</evidence>
<dbReference type="AlphaFoldDB" id="A0A821EYB3"/>
<feature type="region of interest" description="Disordered" evidence="1">
    <location>
        <begin position="46"/>
        <end position="81"/>
    </location>
</feature>
<reference evidence="2" key="1">
    <citation type="submission" date="2021-02" db="EMBL/GenBank/DDBJ databases">
        <authorList>
            <person name="Nowell W R."/>
        </authorList>
    </citation>
    <scope>NUCLEOTIDE SEQUENCE</scope>
</reference>
<protein>
    <submittedName>
        <fullName evidence="2">Uncharacterized protein</fullName>
    </submittedName>
</protein>
<comment type="caution">
    <text evidence="2">The sequence shown here is derived from an EMBL/GenBank/DDBJ whole genome shotgun (WGS) entry which is preliminary data.</text>
</comment>
<feature type="non-terminal residue" evidence="2">
    <location>
        <position position="1"/>
    </location>
</feature>
<evidence type="ECO:0000256" key="1">
    <source>
        <dbReference type="SAM" id="MobiDB-lite"/>
    </source>
</evidence>